<evidence type="ECO:0000313" key="3">
    <source>
        <dbReference type="Proteomes" id="UP001204320"/>
    </source>
</evidence>
<organism evidence="2 3">
    <name type="scientific">Tractidigestivibacter montrealensis</name>
    <dbReference type="NCBI Taxonomy" id="2972466"/>
    <lineage>
        <taxon>Bacteria</taxon>
        <taxon>Bacillati</taxon>
        <taxon>Actinomycetota</taxon>
        <taxon>Coriobacteriia</taxon>
        <taxon>Coriobacteriales</taxon>
        <taxon>Atopobiaceae</taxon>
        <taxon>Tractidigestivibacter</taxon>
    </lineage>
</organism>
<dbReference type="Proteomes" id="UP001204320">
    <property type="component" value="Unassembled WGS sequence"/>
</dbReference>
<dbReference type="EMBL" id="JANSKA010000001">
    <property type="protein sequence ID" value="MCR9035358.1"/>
    <property type="molecule type" value="Genomic_DNA"/>
</dbReference>
<evidence type="ECO:0000313" key="2">
    <source>
        <dbReference type="EMBL" id="MCR9035358.1"/>
    </source>
</evidence>
<gene>
    <name evidence="2" type="ORF">NVS32_00080</name>
</gene>
<dbReference type="Gene3D" id="1.10.1760.20">
    <property type="match status" value="1"/>
</dbReference>
<proteinExistence type="predicted"/>
<feature type="transmembrane region" description="Helical" evidence="1">
    <location>
        <begin position="37"/>
        <end position="57"/>
    </location>
</feature>
<evidence type="ECO:0000256" key="1">
    <source>
        <dbReference type="SAM" id="Phobius"/>
    </source>
</evidence>
<feature type="transmembrane region" description="Helical" evidence="1">
    <location>
        <begin position="137"/>
        <end position="154"/>
    </location>
</feature>
<sequence length="235" mass="24648">MTASTTGTKRQRVFAALEVPSIVAVPAVLVACAVNGVQAAAGLTLLLVVLCVGLFLASYEASRPALRQVMPTATLAGLAAAGRILFAPIPDVKPVSAITIVAGATLGRREGFMVGALAALVSNFFFGQGVWTPWQMYAWGLVGYLGGVLGEHGLLERRGALYLYGFLSALMYGAILNGWYVIGYVEPITWPAIVAAYAAGLPWDCLHGAATVGFLAAIWVPWGARIRHAVAKYGL</sequence>
<keyword evidence="1" id="KW-0812">Transmembrane</keyword>
<feature type="transmembrane region" description="Helical" evidence="1">
    <location>
        <begin position="194"/>
        <end position="220"/>
    </location>
</feature>
<dbReference type="Pfam" id="PF20221">
    <property type="entry name" value="DUF6580"/>
    <property type="match status" value="1"/>
</dbReference>
<feature type="transmembrane region" description="Helical" evidence="1">
    <location>
        <begin position="161"/>
        <end position="182"/>
    </location>
</feature>
<comment type="caution">
    <text evidence="2">The sequence shown here is derived from an EMBL/GenBank/DDBJ whole genome shotgun (WGS) entry which is preliminary data.</text>
</comment>
<accession>A0ABT1Z570</accession>
<keyword evidence="1" id="KW-0472">Membrane</keyword>
<feature type="transmembrane region" description="Helical" evidence="1">
    <location>
        <begin position="12"/>
        <end position="31"/>
    </location>
</feature>
<feature type="transmembrane region" description="Helical" evidence="1">
    <location>
        <begin position="112"/>
        <end position="131"/>
    </location>
</feature>
<reference evidence="2 3" key="1">
    <citation type="submission" date="2022-08" db="EMBL/GenBank/DDBJ databases">
        <title>Tractidigestivibacter montrealensis type strain KD21.</title>
        <authorList>
            <person name="Diop K."/>
            <person name="Richard C."/>
            <person name="Routy B."/>
        </authorList>
    </citation>
    <scope>NUCLEOTIDE SEQUENCE [LARGE SCALE GENOMIC DNA]</scope>
    <source>
        <strain evidence="2 3">KD21</strain>
    </source>
</reference>
<keyword evidence="3" id="KW-1185">Reference proteome</keyword>
<name>A0ABT1Z570_9ACTN</name>
<dbReference type="InterPro" id="IPR046487">
    <property type="entry name" value="DUF6580"/>
</dbReference>
<keyword evidence="1" id="KW-1133">Transmembrane helix</keyword>
<dbReference type="RefSeq" id="WP_258498151.1">
    <property type="nucleotide sequence ID" value="NZ_JANSKA010000001.1"/>
</dbReference>
<protein>
    <submittedName>
        <fullName evidence="2">ECF transporter S component</fullName>
    </submittedName>
</protein>